<keyword evidence="4" id="KW-1185">Reference proteome</keyword>
<feature type="region of interest" description="Disordered" evidence="1">
    <location>
        <begin position="414"/>
        <end position="437"/>
    </location>
</feature>
<feature type="transmembrane region" description="Helical" evidence="2">
    <location>
        <begin position="641"/>
        <end position="661"/>
    </location>
</feature>
<sequence>MSNADRRSSARGGSSPSRYVPPGLDASAEDSRKHIMETDDYHNQPPKSQRLTGKISTLFRREVSGSASRRVPQVPVSVPPTTIPPTAAVVAAKSNNAPEEVDPRLGALSGSSRASTRVFYSSNGDDDSEDSYVSRASRHSAQLNDSARSASVCSTSTYTSLPDDVKTILRYRGFSTSIESLFLDESLVCASMGCFGLVLSNRTEYLLQLRNERRGTTSPRNKSDEFPRTHLSKTPSRAIAWGLVVTVLAMFATSVVLGFGAGHSLAAEYAKGYDYVKINKGVYATDDAVVTDDEFADGNNATIEWDDYLAQNDGYYNNRNQNYNNRNYYTNDDGNPNEENGGNDGYNYYGGDDTAISGDDSYGNRARRVQVEVNAVPRSQNGIFKLRDAQNFWNPVVKFVKAEWNRPDEALVPSRVRRNEESESSTENNEEYEETKRGRDLASDIRIGLFISFLLFLGTLGRRRRIRTRFYLTRARAQEDHLLYASSKADAAHKVAFEDTREDQYEVGCTHGLCGCYPADEIVTDVQDDEEVEVTDTGIFRRKKKPHHQDVVSRAFSCLMSICCGFACQCWCQALSVCALAQEAREIRLLVPSRYQRVDFITHQPFHEYQKAVQDLRIGYMAAARTKSANPMLHWVALSTLSRYIMLSFVVATTFIVGTLLLNPRVAFSWEDIVLLAATFLQSFLVLFVVHWIFHKSDLSLDAVIKLFAAGFCVAVPAAFVFEGLLVNCILLGVWSVYEMFALVFGADFEDWVFEYRLFFWIFGEFCNAYMVAAVLEELCKYYAFRAVEHPDLIFLTGLDRSEQDETTTNGGAVAYPFAAHKVQELNREGLFEEFHASPSREKQQNQRSNLGDLIHPEAEFENAHKDFRTHRQKAMAITIGMISVAVGLACAENFIYVFVLGGGPGSGNADEATGDIFQEWIVLFFRSIFPIHALGAALQSINMIRKFVEGEKDDGHRIGVGRIVLPAIILHGSFDAILMGINVFIETAWDNYLDENEGNAGGGDPYNKFVVNLVAWIGISGVMLLGVLWYFVNYRSQRLRLIELEEKMKARLKEPNWVPATANTEIV</sequence>
<dbReference type="HOGENOM" id="CLU_288122_0_0_1"/>
<accession>B7G560</accession>
<dbReference type="AlphaFoldDB" id="B7G560"/>
<feature type="transmembrane region" description="Helical" evidence="2">
    <location>
        <begin position="445"/>
        <end position="461"/>
    </location>
</feature>
<feature type="transmembrane region" description="Helical" evidence="2">
    <location>
        <begin position="964"/>
        <end position="986"/>
    </location>
</feature>
<keyword evidence="2" id="KW-1133">Transmembrane helix</keyword>
<dbReference type="InParanoid" id="B7G560"/>
<keyword evidence="2" id="KW-0472">Membrane</keyword>
<dbReference type="OrthoDB" id="46582at2759"/>
<dbReference type="Proteomes" id="UP000000759">
    <property type="component" value="Chromosome 15"/>
</dbReference>
<feature type="compositionally biased region" description="Acidic residues" evidence="1">
    <location>
        <begin position="422"/>
        <end position="433"/>
    </location>
</feature>
<feature type="transmembrane region" description="Helical" evidence="2">
    <location>
        <begin position="707"/>
        <end position="738"/>
    </location>
</feature>
<dbReference type="OMA" id="HQPFHEY"/>
<dbReference type="RefSeq" id="XP_002182359.1">
    <property type="nucleotide sequence ID" value="XM_002182323.1"/>
</dbReference>
<gene>
    <name evidence="3" type="ORF">PHATRDRAFT_47860</name>
</gene>
<feature type="compositionally biased region" description="Basic and acidic residues" evidence="1">
    <location>
        <begin position="29"/>
        <end position="42"/>
    </location>
</feature>
<feature type="transmembrane region" description="Helical" evidence="2">
    <location>
        <begin position="673"/>
        <end position="695"/>
    </location>
</feature>
<feature type="transmembrane region" description="Helical" evidence="2">
    <location>
        <begin position="921"/>
        <end position="943"/>
    </location>
</feature>
<dbReference type="KEGG" id="pti:PHATRDRAFT_47860"/>
<dbReference type="PaxDb" id="2850-Phatr47860"/>
<feature type="region of interest" description="Disordered" evidence="1">
    <location>
        <begin position="1"/>
        <end position="53"/>
    </location>
</feature>
<keyword evidence="2" id="KW-0812">Transmembrane</keyword>
<feature type="transmembrane region" description="Helical" evidence="2">
    <location>
        <begin position="238"/>
        <end position="261"/>
    </location>
</feature>
<protein>
    <submittedName>
        <fullName evidence="3">Uncharacterized protein</fullName>
    </submittedName>
</protein>
<name>B7G560_PHATC</name>
<evidence type="ECO:0000313" key="4">
    <source>
        <dbReference type="Proteomes" id="UP000000759"/>
    </source>
</evidence>
<dbReference type="EMBL" id="CM000617">
    <property type="protein sequence ID" value="EEC46260.1"/>
    <property type="molecule type" value="Genomic_DNA"/>
</dbReference>
<dbReference type="eggNOG" id="ENOG502SM5R">
    <property type="taxonomic scope" value="Eukaryota"/>
</dbReference>
<dbReference type="GeneID" id="7203083"/>
<feature type="transmembrane region" description="Helical" evidence="2">
    <location>
        <begin position="1014"/>
        <end position="1033"/>
    </location>
</feature>
<evidence type="ECO:0000256" key="2">
    <source>
        <dbReference type="SAM" id="Phobius"/>
    </source>
</evidence>
<feature type="transmembrane region" description="Helical" evidence="2">
    <location>
        <begin position="758"/>
        <end position="776"/>
    </location>
</feature>
<organism evidence="3 4">
    <name type="scientific">Phaeodactylum tricornutum (strain CCAP 1055/1)</name>
    <dbReference type="NCBI Taxonomy" id="556484"/>
    <lineage>
        <taxon>Eukaryota</taxon>
        <taxon>Sar</taxon>
        <taxon>Stramenopiles</taxon>
        <taxon>Ochrophyta</taxon>
        <taxon>Bacillariophyta</taxon>
        <taxon>Bacillariophyceae</taxon>
        <taxon>Bacillariophycidae</taxon>
        <taxon>Naviculales</taxon>
        <taxon>Phaeodactylaceae</taxon>
        <taxon>Phaeodactylum</taxon>
    </lineage>
</organism>
<evidence type="ECO:0000313" key="3">
    <source>
        <dbReference type="EMBL" id="EEC46260.1"/>
    </source>
</evidence>
<proteinExistence type="predicted"/>
<reference evidence="4" key="2">
    <citation type="submission" date="2008-08" db="EMBL/GenBank/DDBJ databases">
        <authorList>
            <consortium name="Diatom Consortium"/>
            <person name="Grigoriev I."/>
            <person name="Grimwood J."/>
            <person name="Kuo A."/>
            <person name="Otillar R.P."/>
            <person name="Salamov A."/>
            <person name="Detter J.C."/>
            <person name="Lindquist E."/>
            <person name="Shapiro H."/>
            <person name="Lucas S."/>
            <person name="Glavina del Rio T."/>
            <person name="Pitluck S."/>
            <person name="Rokhsar D."/>
            <person name="Bowler C."/>
        </authorList>
    </citation>
    <scope>GENOME REANNOTATION</scope>
    <source>
        <strain evidence="4">CCAP 1055/1</strain>
    </source>
</reference>
<reference evidence="3 4" key="1">
    <citation type="journal article" date="2008" name="Nature">
        <title>The Phaeodactylum genome reveals the evolutionary history of diatom genomes.</title>
        <authorList>
            <person name="Bowler C."/>
            <person name="Allen A.E."/>
            <person name="Badger J.H."/>
            <person name="Grimwood J."/>
            <person name="Jabbari K."/>
            <person name="Kuo A."/>
            <person name="Maheswari U."/>
            <person name="Martens C."/>
            <person name="Maumus F."/>
            <person name="Otillar R.P."/>
            <person name="Rayko E."/>
            <person name="Salamov A."/>
            <person name="Vandepoele K."/>
            <person name="Beszteri B."/>
            <person name="Gruber A."/>
            <person name="Heijde M."/>
            <person name="Katinka M."/>
            <person name="Mock T."/>
            <person name="Valentin K."/>
            <person name="Verret F."/>
            <person name="Berges J.A."/>
            <person name="Brownlee C."/>
            <person name="Cadoret J.P."/>
            <person name="Chiovitti A."/>
            <person name="Choi C.J."/>
            <person name="Coesel S."/>
            <person name="De Martino A."/>
            <person name="Detter J.C."/>
            <person name="Durkin C."/>
            <person name="Falciatore A."/>
            <person name="Fournet J."/>
            <person name="Haruta M."/>
            <person name="Huysman M.J."/>
            <person name="Jenkins B.D."/>
            <person name="Jiroutova K."/>
            <person name="Jorgensen R.E."/>
            <person name="Joubert Y."/>
            <person name="Kaplan A."/>
            <person name="Kroger N."/>
            <person name="Kroth P.G."/>
            <person name="La Roche J."/>
            <person name="Lindquist E."/>
            <person name="Lommer M."/>
            <person name="Martin-Jezequel V."/>
            <person name="Lopez P.J."/>
            <person name="Lucas S."/>
            <person name="Mangogna M."/>
            <person name="McGinnis K."/>
            <person name="Medlin L.K."/>
            <person name="Montsant A."/>
            <person name="Oudot-Le Secq M.P."/>
            <person name="Napoli C."/>
            <person name="Obornik M."/>
            <person name="Parker M.S."/>
            <person name="Petit J.L."/>
            <person name="Porcel B.M."/>
            <person name="Poulsen N."/>
            <person name="Robison M."/>
            <person name="Rychlewski L."/>
            <person name="Rynearson T.A."/>
            <person name="Schmutz J."/>
            <person name="Shapiro H."/>
            <person name="Siaut M."/>
            <person name="Stanley M."/>
            <person name="Sussman M.R."/>
            <person name="Taylor A.R."/>
            <person name="Vardi A."/>
            <person name="von Dassow P."/>
            <person name="Vyverman W."/>
            <person name="Willis A."/>
            <person name="Wyrwicz L.S."/>
            <person name="Rokhsar D.S."/>
            <person name="Weissenbach J."/>
            <person name="Armbrust E.V."/>
            <person name="Green B.R."/>
            <person name="Van de Peer Y."/>
            <person name="Grigoriev I.V."/>
        </authorList>
    </citation>
    <scope>NUCLEOTIDE SEQUENCE [LARGE SCALE GENOMIC DNA]</scope>
    <source>
        <strain evidence="3 4">CCAP 1055/1</strain>
    </source>
</reference>
<feature type="transmembrane region" description="Helical" evidence="2">
    <location>
        <begin position="875"/>
        <end position="901"/>
    </location>
</feature>
<evidence type="ECO:0000256" key="1">
    <source>
        <dbReference type="SAM" id="MobiDB-lite"/>
    </source>
</evidence>